<name>A0A848G5I6_9RHOO</name>
<evidence type="ECO:0000313" key="3">
    <source>
        <dbReference type="EMBL" id="NML26205.1"/>
    </source>
</evidence>
<organism evidence="3 4">
    <name type="scientific">Zoogloea dura</name>
    <dbReference type="NCBI Taxonomy" id="2728840"/>
    <lineage>
        <taxon>Bacteria</taxon>
        <taxon>Pseudomonadati</taxon>
        <taxon>Pseudomonadota</taxon>
        <taxon>Betaproteobacteria</taxon>
        <taxon>Rhodocyclales</taxon>
        <taxon>Zoogloeaceae</taxon>
        <taxon>Zoogloea</taxon>
    </lineage>
</organism>
<feature type="domain" description="XdhC Rossmann" evidence="2">
    <location>
        <begin position="167"/>
        <end position="309"/>
    </location>
</feature>
<reference evidence="3 4" key="1">
    <citation type="submission" date="2020-04" db="EMBL/GenBank/DDBJ databases">
        <title>Zoogloea sp. G-4-1-14 isolated from soil.</title>
        <authorList>
            <person name="Dahal R.H."/>
        </authorList>
    </citation>
    <scope>NUCLEOTIDE SEQUENCE [LARGE SCALE GENOMIC DNA]</scope>
    <source>
        <strain evidence="3 4">G-4-1-14</strain>
    </source>
</reference>
<dbReference type="InterPro" id="IPR014308">
    <property type="entry name" value="Xanthine_DH_XdhC"/>
</dbReference>
<dbReference type="InterPro" id="IPR027051">
    <property type="entry name" value="XdhC_Rossmann_dom"/>
</dbReference>
<evidence type="ECO:0000313" key="4">
    <source>
        <dbReference type="Proteomes" id="UP000580043"/>
    </source>
</evidence>
<dbReference type="InterPro" id="IPR003777">
    <property type="entry name" value="XdhC_CoxI"/>
</dbReference>
<dbReference type="PANTHER" id="PTHR30388:SF6">
    <property type="entry name" value="XANTHINE DEHYDROGENASE SUBUNIT A-RELATED"/>
    <property type="match status" value="1"/>
</dbReference>
<dbReference type="EMBL" id="JABBGA010000007">
    <property type="protein sequence ID" value="NML26205.1"/>
    <property type="molecule type" value="Genomic_DNA"/>
</dbReference>
<dbReference type="Proteomes" id="UP000580043">
    <property type="component" value="Unassembled WGS sequence"/>
</dbReference>
<gene>
    <name evidence="3" type="primary">xdhC</name>
    <name evidence="3" type="ORF">HHL15_10680</name>
</gene>
<dbReference type="Pfam" id="PF02625">
    <property type="entry name" value="XdhC_CoxI"/>
    <property type="match status" value="1"/>
</dbReference>
<dbReference type="InterPro" id="IPR036291">
    <property type="entry name" value="NAD(P)-bd_dom_sf"/>
</dbReference>
<feature type="domain" description="XdhC- CoxI" evidence="1">
    <location>
        <begin position="11"/>
        <end position="75"/>
    </location>
</feature>
<protein>
    <submittedName>
        <fullName evidence="3">Xanthine dehydrogenase accessory protein XdhC</fullName>
    </submittedName>
</protein>
<keyword evidence="4" id="KW-1185">Reference proteome</keyword>
<dbReference type="RefSeq" id="WP_169145749.1">
    <property type="nucleotide sequence ID" value="NZ_JABBGA010000007.1"/>
</dbReference>
<proteinExistence type="predicted"/>
<dbReference type="Gene3D" id="3.40.50.720">
    <property type="entry name" value="NAD(P)-binding Rossmann-like Domain"/>
    <property type="match status" value="1"/>
</dbReference>
<evidence type="ECO:0000259" key="1">
    <source>
        <dbReference type="Pfam" id="PF02625"/>
    </source>
</evidence>
<comment type="caution">
    <text evidence="3">The sequence shown here is derived from an EMBL/GenBank/DDBJ whole genome shotgun (WGS) entry which is preliminary data.</text>
</comment>
<dbReference type="InterPro" id="IPR052698">
    <property type="entry name" value="MoCofactor_Util/Proc"/>
</dbReference>
<dbReference type="Pfam" id="PF13478">
    <property type="entry name" value="XdhC_C"/>
    <property type="match status" value="1"/>
</dbReference>
<dbReference type="SUPFAM" id="SSF51735">
    <property type="entry name" value="NAD(P)-binding Rossmann-fold domains"/>
    <property type="match status" value="1"/>
</dbReference>
<dbReference type="PANTHER" id="PTHR30388">
    <property type="entry name" value="ALDEHYDE OXIDOREDUCTASE MOLYBDENUM COFACTOR ASSEMBLY PROTEIN"/>
    <property type="match status" value="1"/>
</dbReference>
<accession>A0A848G5I6</accession>
<sequence>MNDWLHTLANWLEAGQPAVMVTVVRADGSTPREAGATMLVGRAATADTIGGGHLEWLATSTARELLLSDAKPRLMRCALGASLGQCCGGAVWLALERIDVRDAAIWRTRAEAVAAGHTLQRRLLSGDEGSLWSLAEGDPGRGEPAHFWSDGGHWQFEQQVAASRFPVMLFGAGHVGEAIARALAPLGAQVSWVDSRDDIFPAVAPDGITPLCTDTPAAEVRAAPPGSYFLVLTHSHALDFELCEAILAREDFAYFGLIGSATKRASFEHRLIARGLEPTRLIDMTCPIGIPGVRSKQPAVIAASVAAQLLQVREAREAVAKVARPVAITPFLLSGARP</sequence>
<dbReference type="NCBIfam" id="TIGR02964">
    <property type="entry name" value="xanthine_xdhC"/>
    <property type="match status" value="1"/>
</dbReference>
<dbReference type="AlphaFoldDB" id="A0A848G5I6"/>
<evidence type="ECO:0000259" key="2">
    <source>
        <dbReference type="Pfam" id="PF13478"/>
    </source>
</evidence>